<sequence>ATYDGSPSDLNRLKEYVAQQDAPVRRGTEHIGLHEDEWVVPDGTLTADGWTDDPGSVFEAANTPLANKCSLEPDMGDDYDDETVREILRLLPKTRITERLLPALGWFYAAATRPYIQQWEGEFNILAVTGDTGAGKPATLETLWSCFGVGGDLLRADGTTFPKMRALATSNALPIVFDEYKPADMSSYAVDQFHSLLRTSTRGGIEEKGRPDGSVVGHELLAPAVISGEQALRGTAEERRTLQTNFSRQASVGGTPESEAFARLTGGEVNGEVAEGYDLSEHALAYYQWVLDQGEDDLRSTWRDAREEATDCISELGFSGLDDMRHQAIQTLIYGCRLYQSFAHDMGLGAGEVPI</sequence>
<dbReference type="EMBL" id="AOIJ01000020">
    <property type="protein sequence ID" value="ELY84431.1"/>
    <property type="molecule type" value="Genomic_DNA"/>
</dbReference>
<evidence type="ECO:0000313" key="2">
    <source>
        <dbReference type="Proteomes" id="UP000011592"/>
    </source>
</evidence>
<name>L9ZEG9_9EURY</name>
<accession>L9ZEG9</accession>
<dbReference type="Proteomes" id="UP000011592">
    <property type="component" value="Unassembled WGS sequence"/>
</dbReference>
<comment type="caution">
    <text evidence="1">The sequence shown here is derived from an EMBL/GenBank/DDBJ whole genome shotgun (WGS) entry which is preliminary data.</text>
</comment>
<organism evidence="1 2">
    <name type="scientific">Natrinema gari JCM 14663</name>
    <dbReference type="NCBI Taxonomy" id="1230459"/>
    <lineage>
        <taxon>Archaea</taxon>
        <taxon>Methanobacteriati</taxon>
        <taxon>Methanobacteriota</taxon>
        <taxon>Stenosarchaea group</taxon>
        <taxon>Halobacteria</taxon>
        <taxon>Halobacteriales</taxon>
        <taxon>Natrialbaceae</taxon>
        <taxon>Natrinema</taxon>
    </lineage>
</organism>
<dbReference type="AlphaFoldDB" id="L9ZEG9"/>
<keyword evidence="2" id="KW-1185">Reference proteome</keyword>
<reference evidence="1 2" key="1">
    <citation type="journal article" date="2014" name="PLoS Genet.">
        <title>Phylogenetically driven sequencing of extremely halophilic archaea reveals strategies for static and dynamic osmo-response.</title>
        <authorList>
            <person name="Becker E.A."/>
            <person name="Seitzer P.M."/>
            <person name="Tritt A."/>
            <person name="Larsen D."/>
            <person name="Krusor M."/>
            <person name="Yao A.I."/>
            <person name="Wu D."/>
            <person name="Madern D."/>
            <person name="Eisen J.A."/>
            <person name="Darling A.E."/>
            <person name="Facciotti M.T."/>
        </authorList>
    </citation>
    <scope>NUCLEOTIDE SEQUENCE [LARGE SCALE GENOMIC DNA]</scope>
    <source>
        <strain evidence="1 2">JCM 14663</strain>
    </source>
</reference>
<evidence type="ECO:0000313" key="1">
    <source>
        <dbReference type="EMBL" id="ELY84431.1"/>
    </source>
</evidence>
<protein>
    <submittedName>
        <fullName evidence="1">DNA primase catalytic core domain-containing protein</fullName>
    </submittedName>
</protein>
<proteinExistence type="predicted"/>
<gene>
    <name evidence="1" type="ORF">C486_00454</name>
</gene>
<feature type="non-terminal residue" evidence="1">
    <location>
        <position position="355"/>
    </location>
</feature>
<feature type="non-terminal residue" evidence="1">
    <location>
        <position position="1"/>
    </location>
</feature>